<keyword evidence="1 2" id="KW-0732">Signal</keyword>
<feature type="domain" description="Prolamin-like" evidence="3">
    <location>
        <begin position="51"/>
        <end position="112"/>
    </location>
</feature>
<evidence type="ECO:0000313" key="5">
    <source>
        <dbReference type="Proteomes" id="UP001604336"/>
    </source>
</evidence>
<dbReference type="EMBL" id="JBFOLK010000009">
    <property type="protein sequence ID" value="KAL2485097.1"/>
    <property type="molecule type" value="Genomic_DNA"/>
</dbReference>
<dbReference type="PANTHER" id="PTHR31207:SF35">
    <property type="entry name" value="PROLAMIN-LIKE DOMAIN-CONTAINING PROTEIN"/>
    <property type="match status" value="1"/>
</dbReference>
<name>A0ABD1R9L0_9LAMI</name>
<keyword evidence="5" id="KW-1185">Reference proteome</keyword>
<dbReference type="Proteomes" id="UP001604336">
    <property type="component" value="Unassembled WGS sequence"/>
</dbReference>
<protein>
    <submittedName>
        <fullName evidence="4">Prolamin-like domain</fullName>
    </submittedName>
</protein>
<reference evidence="5" key="1">
    <citation type="submission" date="2024-07" db="EMBL/GenBank/DDBJ databases">
        <title>Two chromosome-level genome assemblies of Korean endemic species Abeliophyllum distichum and Forsythia ovata (Oleaceae).</title>
        <authorList>
            <person name="Jang H."/>
        </authorList>
    </citation>
    <scope>NUCLEOTIDE SEQUENCE [LARGE SCALE GENOMIC DNA]</scope>
</reference>
<evidence type="ECO:0000256" key="2">
    <source>
        <dbReference type="SAM" id="SignalP"/>
    </source>
</evidence>
<accession>A0ABD1R9L0</accession>
<evidence type="ECO:0000256" key="1">
    <source>
        <dbReference type="ARBA" id="ARBA00022729"/>
    </source>
</evidence>
<organism evidence="4 5">
    <name type="scientific">Abeliophyllum distichum</name>
    <dbReference type="NCBI Taxonomy" id="126358"/>
    <lineage>
        <taxon>Eukaryota</taxon>
        <taxon>Viridiplantae</taxon>
        <taxon>Streptophyta</taxon>
        <taxon>Embryophyta</taxon>
        <taxon>Tracheophyta</taxon>
        <taxon>Spermatophyta</taxon>
        <taxon>Magnoliopsida</taxon>
        <taxon>eudicotyledons</taxon>
        <taxon>Gunneridae</taxon>
        <taxon>Pentapetalae</taxon>
        <taxon>asterids</taxon>
        <taxon>lamiids</taxon>
        <taxon>Lamiales</taxon>
        <taxon>Oleaceae</taxon>
        <taxon>Forsythieae</taxon>
        <taxon>Abeliophyllum</taxon>
    </lineage>
</organism>
<evidence type="ECO:0000259" key="3">
    <source>
        <dbReference type="Pfam" id="PF05617"/>
    </source>
</evidence>
<dbReference type="InterPro" id="IPR008502">
    <property type="entry name" value="Prolamin-like"/>
</dbReference>
<proteinExistence type="predicted"/>
<comment type="caution">
    <text evidence="4">The sequence shown here is derived from an EMBL/GenBank/DDBJ whole genome shotgun (WGS) entry which is preliminary data.</text>
</comment>
<dbReference type="Pfam" id="PF05617">
    <property type="entry name" value="Prolamin_like"/>
    <property type="match status" value="1"/>
</dbReference>
<sequence>MAALNILVVAALVLAVGTSLIGRGLVEAKLTKHTLSPAVIAKSRIRIWKNCAMHVIEHCGHEIVDTMTLGKKGASVTKYCCNQLLKMGLNCHILMTNMLEKEFSATKDKILKSSFGMWENCLAQIAPNPAPSKH</sequence>
<evidence type="ECO:0000313" key="4">
    <source>
        <dbReference type="EMBL" id="KAL2485097.1"/>
    </source>
</evidence>
<feature type="chain" id="PRO_5044749863" evidence="2">
    <location>
        <begin position="16"/>
        <end position="134"/>
    </location>
</feature>
<gene>
    <name evidence="4" type="ORF">Adt_29853</name>
</gene>
<dbReference type="InterPro" id="IPR040220">
    <property type="entry name" value="DD11"/>
</dbReference>
<dbReference type="AlphaFoldDB" id="A0ABD1R9L0"/>
<dbReference type="PANTHER" id="PTHR31207">
    <property type="entry name" value="ECA1 GAMETOGENESIS FAMILY PROTEIN (DUF784)-RELATED-RELATED"/>
    <property type="match status" value="1"/>
</dbReference>
<feature type="signal peptide" evidence="2">
    <location>
        <begin position="1"/>
        <end position="15"/>
    </location>
</feature>